<dbReference type="STRING" id="408074.SAMN05660909_02995"/>
<keyword evidence="1" id="KW-0812">Transmembrane</keyword>
<dbReference type="RefSeq" id="WP_089762729.1">
    <property type="nucleotide sequence ID" value="NZ_BKAT01000018.1"/>
</dbReference>
<accession>A0A1H4D6V3</accession>
<dbReference type="Pfam" id="PF19762">
    <property type="entry name" value="DUF6249"/>
    <property type="match status" value="1"/>
</dbReference>
<feature type="transmembrane region" description="Helical" evidence="1">
    <location>
        <begin position="84"/>
        <end position="104"/>
    </location>
</feature>
<gene>
    <name evidence="3" type="ORF">SAMN05660909_02995</name>
</gene>
<keyword evidence="4" id="KW-1185">Reference proteome</keyword>
<evidence type="ECO:0000313" key="3">
    <source>
        <dbReference type="EMBL" id="SEA68288.1"/>
    </source>
</evidence>
<reference evidence="4" key="1">
    <citation type="submission" date="2016-10" db="EMBL/GenBank/DDBJ databases">
        <authorList>
            <person name="Varghese N."/>
            <person name="Submissions S."/>
        </authorList>
    </citation>
    <scope>NUCLEOTIDE SEQUENCE [LARGE SCALE GENOMIC DNA]</scope>
    <source>
        <strain evidence="4">DSM 23920</strain>
    </source>
</reference>
<dbReference type="AlphaFoldDB" id="A0A1H4D6V3"/>
<sequence>MSSIIVFFLVVPFFFCLFLAWLFAHRARHKERLLMIEKGINPDINPSAFSARTLIFTLGIVLLCLGVGVGLIGLLAYLGMLPGVAPVAILLLSGGGGLLLAHFLTKSKK</sequence>
<organism evidence="3 4">
    <name type="scientific">Chitinophaga terrae</name>
    <name type="common">ex Kim and Jung 2007</name>
    <dbReference type="NCBI Taxonomy" id="408074"/>
    <lineage>
        <taxon>Bacteria</taxon>
        <taxon>Pseudomonadati</taxon>
        <taxon>Bacteroidota</taxon>
        <taxon>Chitinophagia</taxon>
        <taxon>Chitinophagales</taxon>
        <taxon>Chitinophagaceae</taxon>
        <taxon>Chitinophaga</taxon>
    </lineage>
</organism>
<evidence type="ECO:0000259" key="2">
    <source>
        <dbReference type="Pfam" id="PF19762"/>
    </source>
</evidence>
<keyword evidence="1" id="KW-1133">Transmembrane helix</keyword>
<dbReference type="InterPro" id="IPR046216">
    <property type="entry name" value="DUF6249"/>
</dbReference>
<keyword evidence="1" id="KW-0472">Membrane</keyword>
<proteinExistence type="predicted"/>
<evidence type="ECO:0000313" key="4">
    <source>
        <dbReference type="Proteomes" id="UP000199656"/>
    </source>
</evidence>
<feature type="domain" description="DUF6249" evidence="2">
    <location>
        <begin position="4"/>
        <end position="106"/>
    </location>
</feature>
<protein>
    <recommendedName>
        <fullName evidence="2">DUF6249 domain-containing protein</fullName>
    </recommendedName>
</protein>
<dbReference type="EMBL" id="FNRL01000012">
    <property type="protein sequence ID" value="SEA68288.1"/>
    <property type="molecule type" value="Genomic_DNA"/>
</dbReference>
<feature type="transmembrane region" description="Helical" evidence="1">
    <location>
        <begin position="54"/>
        <end position="78"/>
    </location>
</feature>
<name>A0A1H4D6V3_9BACT</name>
<dbReference type="Proteomes" id="UP000199656">
    <property type="component" value="Unassembled WGS sequence"/>
</dbReference>
<feature type="transmembrane region" description="Helical" evidence="1">
    <location>
        <begin position="6"/>
        <end position="24"/>
    </location>
</feature>
<evidence type="ECO:0000256" key="1">
    <source>
        <dbReference type="SAM" id="Phobius"/>
    </source>
</evidence>